<evidence type="ECO:0000256" key="2">
    <source>
        <dbReference type="ARBA" id="ARBA00004613"/>
    </source>
</evidence>
<evidence type="ECO:0000256" key="1">
    <source>
        <dbReference type="ARBA" id="ARBA00004370"/>
    </source>
</evidence>
<dbReference type="Gene3D" id="2.60.40.2810">
    <property type="match status" value="1"/>
</dbReference>
<keyword evidence="7" id="KW-0472">Membrane</keyword>
<name>A0A2A4Z0L1_9PROT</name>
<evidence type="ECO:0000256" key="7">
    <source>
        <dbReference type="ARBA" id="ARBA00023136"/>
    </source>
</evidence>
<dbReference type="GO" id="GO:0090729">
    <property type="term" value="F:toxin activity"/>
    <property type="evidence" value="ECO:0007669"/>
    <property type="project" value="UniProtKB-KW"/>
</dbReference>
<reference key="1">
    <citation type="submission" date="2017-08" db="EMBL/GenBank/DDBJ databases">
        <title>A dynamic microbial community with high functional redundancy inhabits the cold, oxic subseafloor aquifer.</title>
        <authorList>
            <person name="Tully B.J."/>
            <person name="Wheat C.G."/>
            <person name="Glazer B.T."/>
            <person name="Huber J.A."/>
        </authorList>
    </citation>
    <scope>NUCLEOTIDE SEQUENCE [LARGE SCALE GENOMIC DNA]</scope>
</reference>
<keyword evidence="5" id="KW-0677">Repeat</keyword>
<dbReference type="PRINTS" id="PR01488">
    <property type="entry name" value="RTXTOXINA"/>
</dbReference>
<evidence type="ECO:0000256" key="6">
    <source>
        <dbReference type="ARBA" id="ARBA00023026"/>
    </source>
</evidence>
<dbReference type="PROSITE" id="PS00330">
    <property type="entry name" value="HEMOLYSIN_CALCIUM"/>
    <property type="match status" value="17"/>
</dbReference>
<keyword evidence="3" id="KW-0964">Secreted</keyword>
<sequence length="2090" mass="217808">MTTEIYIQTTTATVPGEYHLGIWIVKEGVITIIDARPSGLLGNTGLDILPWGEIVLEKNVSNFSINQTVIEFFNLNQLTFASQQETVEAATQVLSYYDNVGTSFIDNDREFVRTDINYDALGPNSNSVGNTLLNIMGINFRDLSIYEDGNSSLAHHESSDHPGHMGLIDGSLNDSYTAYVYDGPITDTTIFYKRNGDDLINLEWDQVNNVHAELKVQNENDSTGLTTIYFEGLDFEDVAFNKLVGFDDLDISLVSNGNDLVEVDQFYDNRTNDAAEGAQTTAFDFEDVYYRRGDDNGNILDASAITKDVLLEGFDGVDALKGGSGNDILRGGTGFDQLYGGQGNDTADYSLDTGAIDINMLTNTYTDGFGDIDTLSSIESFVGSDYDDSFTINNFVFNIDGGDGTDSIIFNNGYEYSNLYVNDDGSLETGHGIKVTNVEEFSMTGSDLSFVVLPESLGHVYDDSFHYFSYQRLDGGAGITATVNPLGGSTSTVTSGGLTDTIGDWISHLIGSNYADDFTITGGGSAVISGGLGNDTVHVSASNSSFGTYNFSGGNDVITGHDGISGHINISNNISSSSITASLAVTQTFLAYPVGADPYITGRLYDSTFNITGVGSIKIEGQYAAHVGGIGSGLYVLQTLADINLHSYDDGTHNQYSFSKNINALTTTATLSSSSYSGSTHEGTISDDVVDLSARSISMEVQLYGGDDFITGTNFDDFIYLGDGDDTASGLDGIDSIYGGFGNDTITGGAGSDRLYGGAGHDKFVYNLNDNVDGTNYINDIYTGGSGTDTVTINATQTYLDNTFTVDQIIAIGEERSAYYKYLSAIIPEGPYSSEQQEQDTLDSLADGHEFTFHFGSHVTLNIKDIEILKWDYDNSTTSSDDIVLGTHLNDIVTASGGADLIIGGDGDDNLSGDSGNDLIYGGNDSDTIDGGSGADYIEGGDGSDVINGGSGVDTILGGNGSDSIDGGDGDDILHGELGADTITGGAGNDVIWGDFYSDTFGGSGDVLNGGDGDDTIYGGVGNDTLNGDSGADLLNGGSGNDILSGGLGGDSLHGGDGDDTLDGGDGNDTLWGDAGDDTLIGGAGIDDLEYSLSVAAVTVDLVAGTATDGYGGTDTITGIENITGSLFNDYMIGDDNDQNFYGRDGDDTLNGGGGIDLLAGGDGDDSLYGDAGDDILHGGEGSDIIDGGAGFDMVYHTQLTSAINANLETGLVVDGFGEIDTLINIEALVGTSFDDILIGSLGADVLWGEDGDDTLNGGAGVDSLSGGAGNDTFIYNVSENIGNVDYFYAGTGTDTLKIYLTAAEYSVYQTELDAYQTYLDTYADSNSDGLSVTTSSGVVLSDFEEMDVYVDGILQVPVTVINGTSGVDTLNGTYGVDIISGLAGNDKLYGYEGDDYLDGGDGHDKIWGNEGDDTILAGAGHDTIYGGDGHNTMFGDAGKDRFYITVGSTNAIDGGAGLDHVTYAFFNDSVNVDLEAGTVDHNGDGSIDDTLISIEQVYGSTANDIILGDSSANTLLSNSGDDYIDGRGGADTLAGNRGDDVIYGGDGDDVIHGGDGDDILQGDSGADTIFGNAGADTFVFKFDSAFTGVDVIRDFSVAEGDQFDLTDVLKQYDPATHYITDFVQITDDGAHSYLSVDASGGADHFVQIAQIRNVTGITNVAALITSGAIIVPLTLQTHAPLAETDIISADENQSMTGNLLVDNGNGLDSDPDGDALSVVLETVSSLQGGTVVILANGDFTYTPASNFVGNDSFNYTLSDGNGNTNVGLVNVAVSGVINGASGNDVLTGTTGDDVLYGFAGNDKLYGLAGDDTLVGGDGHDKLYGAEGDDILIGGIGTNHYYGGSGHNTMTGISGIDHFHIEVGSTNNIDGGIGGTDTVYYTYFSSSILVDMAAGTTDSNGNSMVDDNFVNITKIIGSTANDTILGSSSNDRLDGHLGDDYLNGAAGADSLYGKNGNDILIGGTGNDYLRGGNNDDILYGGDGLDQLLGDAGADTFVFENASAFNDVDLLRDFDISEGDKIDVSDLLSAYDPLNDILTDFVQITDDGTDSFLAIDADGGADNFIQISKLISNTGLTDEIALEASGNLIIL</sequence>
<dbReference type="Pfam" id="PF00353">
    <property type="entry name" value="HemolysinCabind"/>
    <property type="match status" value="17"/>
</dbReference>
<dbReference type="SUPFAM" id="SSF51120">
    <property type="entry name" value="beta-Roll"/>
    <property type="match status" value="8"/>
</dbReference>
<comment type="subcellular location">
    <subcellularLocation>
        <location evidence="1">Membrane</location>
    </subcellularLocation>
    <subcellularLocation>
        <location evidence="2">Secreted</location>
    </subcellularLocation>
</comment>
<dbReference type="Pfam" id="PF17963">
    <property type="entry name" value="Big_9"/>
    <property type="match status" value="1"/>
</dbReference>
<dbReference type="PRINTS" id="PR00313">
    <property type="entry name" value="CABNDNGRPT"/>
</dbReference>
<dbReference type="PANTHER" id="PTHR38340">
    <property type="entry name" value="S-LAYER PROTEIN"/>
    <property type="match status" value="1"/>
</dbReference>
<dbReference type="PANTHER" id="PTHR38340:SF1">
    <property type="entry name" value="S-LAYER PROTEIN"/>
    <property type="match status" value="1"/>
</dbReference>
<keyword evidence="4" id="KW-0800">Toxin</keyword>
<dbReference type="InterPro" id="IPR019960">
    <property type="entry name" value="T1SS_VCA0849"/>
</dbReference>
<gene>
    <name evidence="8" type="ORF">COB13_10885</name>
</gene>
<dbReference type="InterPro" id="IPR001343">
    <property type="entry name" value="Hemolysn_Ca-bd"/>
</dbReference>
<dbReference type="InterPro" id="IPR003995">
    <property type="entry name" value="RTX_toxin_determinant-A"/>
</dbReference>
<evidence type="ECO:0000256" key="5">
    <source>
        <dbReference type="ARBA" id="ARBA00022737"/>
    </source>
</evidence>
<protein>
    <submittedName>
        <fullName evidence="8">Uncharacterized protein</fullName>
    </submittedName>
</protein>
<dbReference type="InterPro" id="IPR011049">
    <property type="entry name" value="Serralysin-like_metalloprot_C"/>
</dbReference>
<dbReference type="Gene3D" id="2.150.10.10">
    <property type="entry name" value="Serralysin-like metalloprotease, C-terminal"/>
    <property type="match status" value="12"/>
</dbReference>
<comment type="caution">
    <text evidence="8">The sequence shown here is derived from an EMBL/GenBank/DDBJ whole genome shotgun (WGS) entry which is preliminary data.</text>
</comment>
<evidence type="ECO:0000313" key="8">
    <source>
        <dbReference type="EMBL" id="PCJ00088.1"/>
    </source>
</evidence>
<reference evidence="8" key="2">
    <citation type="journal article" date="2018" name="ISME J.">
        <title>A dynamic microbial community with high functional redundancy inhabits the cold, oxic subseafloor aquifer.</title>
        <authorList>
            <person name="Tully B.J."/>
            <person name="Wheat C.G."/>
            <person name="Glazer B.T."/>
            <person name="Huber J.A."/>
        </authorList>
    </citation>
    <scope>NUCLEOTIDE SEQUENCE</scope>
    <source>
        <strain evidence="8">NORP83</strain>
    </source>
</reference>
<dbReference type="EMBL" id="NVUS01000013">
    <property type="protein sequence ID" value="PCJ00088.1"/>
    <property type="molecule type" value="Genomic_DNA"/>
</dbReference>
<evidence type="ECO:0000256" key="4">
    <source>
        <dbReference type="ARBA" id="ARBA00022656"/>
    </source>
</evidence>
<evidence type="ECO:0000256" key="3">
    <source>
        <dbReference type="ARBA" id="ARBA00022525"/>
    </source>
</evidence>
<dbReference type="InterPro" id="IPR018511">
    <property type="entry name" value="Hemolysin-typ_Ca-bd_CS"/>
</dbReference>
<keyword evidence="6" id="KW-0843">Virulence</keyword>
<proteinExistence type="predicted"/>
<dbReference type="GO" id="GO:0005576">
    <property type="term" value="C:extracellular region"/>
    <property type="evidence" value="ECO:0007669"/>
    <property type="project" value="UniProtKB-SubCell"/>
</dbReference>
<dbReference type="GO" id="GO:0016020">
    <property type="term" value="C:membrane"/>
    <property type="evidence" value="ECO:0007669"/>
    <property type="project" value="UniProtKB-SubCell"/>
</dbReference>
<dbReference type="GO" id="GO:0005509">
    <property type="term" value="F:calcium ion binding"/>
    <property type="evidence" value="ECO:0007669"/>
    <property type="project" value="InterPro"/>
</dbReference>
<dbReference type="InterPro" id="IPR050557">
    <property type="entry name" value="RTX_toxin/Mannuronan_C5-epim"/>
</dbReference>
<accession>A0A2A4Z0L1</accession>
<organism evidence="8">
    <name type="scientific">OCS116 cluster bacterium</name>
    <dbReference type="NCBI Taxonomy" id="2030921"/>
    <lineage>
        <taxon>Bacteria</taxon>
        <taxon>Pseudomonadati</taxon>
        <taxon>Pseudomonadota</taxon>
        <taxon>Alphaproteobacteria</taxon>
        <taxon>OCS116 cluster</taxon>
    </lineage>
</organism>
<dbReference type="NCBIfam" id="TIGR03661">
    <property type="entry name" value="T1SS_VCA0849"/>
    <property type="match status" value="2"/>
</dbReference>